<dbReference type="PROSITE" id="PS00761">
    <property type="entry name" value="SPASE_I_3"/>
    <property type="match status" value="1"/>
</dbReference>
<feature type="active site" evidence="6">
    <location>
        <position position="169"/>
    </location>
</feature>
<comment type="subcellular location">
    <subcellularLocation>
        <location evidence="2">Cell membrane</location>
        <topology evidence="2">Single-pass type II membrane protein</topology>
    </subcellularLocation>
    <subcellularLocation>
        <location evidence="7">Membrane</location>
        <topology evidence="7">Single-pass type II membrane protein</topology>
    </subcellularLocation>
</comment>
<dbReference type="GO" id="GO:0005886">
    <property type="term" value="C:plasma membrane"/>
    <property type="evidence" value="ECO:0007669"/>
    <property type="project" value="UniProtKB-SubCell"/>
</dbReference>
<keyword evidence="7" id="KW-0645">Protease</keyword>
<keyword evidence="11" id="KW-1185">Reference proteome</keyword>
<dbReference type="NCBIfam" id="TIGR02227">
    <property type="entry name" value="sigpep_I_bact"/>
    <property type="match status" value="1"/>
</dbReference>
<protein>
    <recommendedName>
        <fullName evidence="4 7">Signal peptidase I</fullName>
        <ecNumber evidence="4 7">3.4.21.89</ecNumber>
    </recommendedName>
</protein>
<evidence type="ECO:0000313" key="11">
    <source>
        <dbReference type="Proteomes" id="UP000483261"/>
    </source>
</evidence>
<keyword evidence="7" id="KW-0472">Membrane</keyword>
<comment type="similarity">
    <text evidence="3 7">Belongs to the peptidase S26 family.</text>
</comment>
<evidence type="ECO:0000259" key="9">
    <source>
        <dbReference type="Pfam" id="PF10502"/>
    </source>
</evidence>
<dbReference type="CDD" id="cd06530">
    <property type="entry name" value="S26_SPase_I"/>
    <property type="match status" value="1"/>
</dbReference>
<dbReference type="Pfam" id="PF10502">
    <property type="entry name" value="Peptidase_S26"/>
    <property type="match status" value="1"/>
</dbReference>
<evidence type="ECO:0000256" key="3">
    <source>
        <dbReference type="ARBA" id="ARBA00009370"/>
    </source>
</evidence>
<evidence type="ECO:0000313" key="10">
    <source>
        <dbReference type="EMBL" id="NGN92622.1"/>
    </source>
</evidence>
<evidence type="ECO:0000256" key="7">
    <source>
        <dbReference type="RuleBase" id="RU362042"/>
    </source>
</evidence>
<dbReference type="Proteomes" id="UP000483261">
    <property type="component" value="Unassembled WGS sequence"/>
</dbReference>
<gene>
    <name evidence="10" type="primary">lepB</name>
    <name evidence="10" type="ORF">G5C66_07695</name>
</gene>
<evidence type="ECO:0000256" key="1">
    <source>
        <dbReference type="ARBA" id="ARBA00000677"/>
    </source>
</evidence>
<dbReference type="InterPro" id="IPR000223">
    <property type="entry name" value="Pept_S26A_signal_pept_1"/>
</dbReference>
<dbReference type="EMBL" id="JAALAA010000005">
    <property type="protein sequence ID" value="NGN92622.1"/>
    <property type="molecule type" value="Genomic_DNA"/>
</dbReference>
<dbReference type="InterPro" id="IPR019758">
    <property type="entry name" value="Pept_S26A_signal_pept_1_CS"/>
</dbReference>
<feature type="transmembrane region" description="Helical" evidence="7">
    <location>
        <begin position="67"/>
        <end position="89"/>
    </location>
</feature>
<proteinExistence type="inferred from homology"/>
<keyword evidence="7" id="KW-0812">Transmembrane</keyword>
<dbReference type="PANTHER" id="PTHR43390">
    <property type="entry name" value="SIGNAL PEPTIDASE I"/>
    <property type="match status" value="1"/>
</dbReference>
<feature type="domain" description="Peptidase S26" evidence="9">
    <location>
        <begin position="65"/>
        <end position="280"/>
    </location>
</feature>
<dbReference type="RefSeq" id="WP_165110375.1">
    <property type="nucleotide sequence ID" value="NZ_JAALAA010000005.1"/>
</dbReference>
<comment type="caution">
    <text evidence="10">The sequence shown here is derived from an EMBL/GenBank/DDBJ whole genome shotgun (WGS) entry which is preliminary data.</text>
</comment>
<accession>A0A6M1QZ07</accession>
<dbReference type="InterPro" id="IPR036286">
    <property type="entry name" value="LexA/Signal_pep-like_sf"/>
</dbReference>
<keyword evidence="7" id="KW-1133">Transmembrane helix</keyword>
<dbReference type="AlphaFoldDB" id="A0A6M1QZ07"/>
<dbReference type="InterPro" id="IPR019533">
    <property type="entry name" value="Peptidase_S26"/>
</dbReference>
<dbReference type="GO" id="GO:0004252">
    <property type="term" value="F:serine-type endopeptidase activity"/>
    <property type="evidence" value="ECO:0007669"/>
    <property type="project" value="InterPro"/>
</dbReference>
<sequence>MTSNDRDPSVGVGPQARWDGPDMGGSRSFSSSPQAPRWTPEQAGHGRGPRREEEEHKPRLSAWQEGIVLVVLAVLVAVVVKALFVQAFYIPSESMEPGLQGGPSVATDDRVLVEKPSYWLSGTPQRGDVVVFSDPGSWLGVDESAGPDNIIGQGLAVIGLYPEGGHLVKRVIGVPGDVIECCDKQGRLIVNGVPIDEPYARPSETKCGRPNKEGECFGPMPGSRHWEVGPVPEGSLFVMGDNRANSADSTVHMCTANETDCALVPWVPEENVVGKVVALGWPLDRAKWIHRPKSFEDVPSQ</sequence>
<dbReference type="PANTHER" id="PTHR43390:SF1">
    <property type="entry name" value="CHLOROPLAST PROCESSING PEPTIDASE"/>
    <property type="match status" value="1"/>
</dbReference>
<feature type="active site" evidence="6">
    <location>
        <position position="94"/>
    </location>
</feature>
<organism evidence="10 11">
    <name type="scientific">Nocardioides turkmenicus</name>
    <dbReference type="NCBI Taxonomy" id="2711220"/>
    <lineage>
        <taxon>Bacteria</taxon>
        <taxon>Bacillati</taxon>
        <taxon>Actinomycetota</taxon>
        <taxon>Actinomycetes</taxon>
        <taxon>Propionibacteriales</taxon>
        <taxon>Nocardioidaceae</taxon>
        <taxon>Nocardioides</taxon>
    </lineage>
</organism>
<evidence type="ECO:0000256" key="6">
    <source>
        <dbReference type="PIRSR" id="PIRSR600223-1"/>
    </source>
</evidence>
<dbReference type="EC" id="3.4.21.89" evidence="4 7"/>
<feature type="region of interest" description="Disordered" evidence="8">
    <location>
        <begin position="1"/>
        <end position="57"/>
    </location>
</feature>
<dbReference type="GO" id="GO:0009003">
    <property type="term" value="F:signal peptidase activity"/>
    <property type="evidence" value="ECO:0007669"/>
    <property type="project" value="UniProtKB-EC"/>
</dbReference>
<keyword evidence="5 7" id="KW-0378">Hydrolase</keyword>
<evidence type="ECO:0000256" key="5">
    <source>
        <dbReference type="ARBA" id="ARBA00022801"/>
    </source>
</evidence>
<dbReference type="GO" id="GO:0006465">
    <property type="term" value="P:signal peptide processing"/>
    <property type="evidence" value="ECO:0007669"/>
    <property type="project" value="InterPro"/>
</dbReference>
<name>A0A6M1QZ07_9ACTN</name>
<reference evidence="10 11" key="1">
    <citation type="submission" date="2020-02" db="EMBL/GenBank/DDBJ databases">
        <title>Whole-genome analyses of novel actinobacteria.</title>
        <authorList>
            <person name="Sahin N."/>
        </authorList>
    </citation>
    <scope>NUCLEOTIDE SEQUENCE [LARGE SCALE GENOMIC DNA]</scope>
    <source>
        <strain evidence="10 11">KC13</strain>
    </source>
</reference>
<evidence type="ECO:0000256" key="4">
    <source>
        <dbReference type="ARBA" id="ARBA00013208"/>
    </source>
</evidence>
<evidence type="ECO:0000256" key="2">
    <source>
        <dbReference type="ARBA" id="ARBA00004401"/>
    </source>
</evidence>
<evidence type="ECO:0000256" key="8">
    <source>
        <dbReference type="SAM" id="MobiDB-lite"/>
    </source>
</evidence>
<dbReference type="PRINTS" id="PR00727">
    <property type="entry name" value="LEADERPTASE"/>
</dbReference>
<dbReference type="Gene3D" id="2.10.109.10">
    <property type="entry name" value="Umud Fragment, subunit A"/>
    <property type="match status" value="1"/>
</dbReference>
<comment type="catalytic activity">
    <reaction evidence="1 7">
        <text>Cleavage of hydrophobic, N-terminal signal or leader sequences from secreted and periplasmic proteins.</text>
        <dbReference type="EC" id="3.4.21.89"/>
    </reaction>
</comment>
<dbReference type="SUPFAM" id="SSF51306">
    <property type="entry name" value="LexA/Signal peptidase"/>
    <property type="match status" value="1"/>
</dbReference>